<keyword evidence="7 8" id="KW-0472">Membrane</keyword>
<feature type="transmembrane region" description="Helical" evidence="8">
    <location>
        <begin position="241"/>
        <end position="260"/>
    </location>
</feature>
<dbReference type="GO" id="GO:0005886">
    <property type="term" value="C:plasma membrane"/>
    <property type="evidence" value="ECO:0007669"/>
    <property type="project" value="UniProtKB-SubCell"/>
</dbReference>
<evidence type="ECO:0000313" key="9">
    <source>
        <dbReference type="EMBL" id="QHB51064.1"/>
    </source>
</evidence>
<evidence type="ECO:0000256" key="1">
    <source>
        <dbReference type="ARBA" id="ARBA00004651"/>
    </source>
</evidence>
<keyword evidence="5 8" id="KW-0812">Transmembrane</keyword>
<keyword evidence="4 8" id="KW-1003">Cell membrane</keyword>
<comment type="subcellular location">
    <subcellularLocation>
        <location evidence="1 8">Cell membrane</location>
        <topology evidence="1 8">Multi-pass membrane protein</topology>
    </subcellularLocation>
</comment>
<feature type="transmembrane region" description="Helical" evidence="8">
    <location>
        <begin position="189"/>
        <end position="208"/>
    </location>
</feature>
<reference evidence="9 10" key="1">
    <citation type="submission" date="2019-12" db="EMBL/GenBank/DDBJ databases">
        <title>Lactobacillus hilgardii FLUB.</title>
        <authorList>
            <person name="Gustaw K."/>
        </authorList>
    </citation>
    <scope>NUCLEOTIDE SEQUENCE [LARGE SCALE GENOMIC DNA]</scope>
    <source>
        <strain evidence="9 10">FLUB</strain>
    </source>
</reference>
<dbReference type="InterPro" id="IPR002781">
    <property type="entry name" value="TM_pro_TauE-like"/>
</dbReference>
<evidence type="ECO:0000256" key="8">
    <source>
        <dbReference type="RuleBase" id="RU363041"/>
    </source>
</evidence>
<organism evidence="9 10">
    <name type="scientific">Lentilactobacillus hilgardii</name>
    <name type="common">Lactobacillus hilgardii</name>
    <dbReference type="NCBI Taxonomy" id="1588"/>
    <lineage>
        <taxon>Bacteria</taxon>
        <taxon>Bacillati</taxon>
        <taxon>Bacillota</taxon>
        <taxon>Bacilli</taxon>
        <taxon>Lactobacillales</taxon>
        <taxon>Lactobacillaceae</taxon>
        <taxon>Lentilactobacillus</taxon>
    </lineage>
</organism>
<dbReference type="Pfam" id="PF01925">
    <property type="entry name" value="TauE"/>
    <property type="match status" value="1"/>
</dbReference>
<gene>
    <name evidence="9" type="ORF">GQR93_01910</name>
</gene>
<evidence type="ECO:0000256" key="4">
    <source>
        <dbReference type="ARBA" id="ARBA00022475"/>
    </source>
</evidence>
<dbReference type="InterPro" id="IPR052017">
    <property type="entry name" value="TSUP"/>
</dbReference>
<protein>
    <recommendedName>
        <fullName evidence="8">Probable membrane transporter protein</fullName>
    </recommendedName>
</protein>
<keyword evidence="6 8" id="KW-1133">Transmembrane helix</keyword>
<proteinExistence type="inferred from homology"/>
<evidence type="ECO:0000256" key="3">
    <source>
        <dbReference type="ARBA" id="ARBA00022448"/>
    </source>
</evidence>
<dbReference type="AlphaFoldDB" id="A0A6P1EA82"/>
<feature type="transmembrane region" description="Helical" evidence="8">
    <location>
        <begin position="215"/>
        <end position="235"/>
    </location>
</feature>
<feature type="transmembrane region" description="Helical" evidence="8">
    <location>
        <begin position="46"/>
        <end position="68"/>
    </location>
</feature>
<dbReference type="Proteomes" id="UP000465035">
    <property type="component" value="Chromosome"/>
</dbReference>
<feature type="transmembrane region" description="Helical" evidence="8">
    <location>
        <begin position="107"/>
        <end position="123"/>
    </location>
</feature>
<accession>A0A6P1EA82</accession>
<dbReference type="PANTHER" id="PTHR30269:SF0">
    <property type="entry name" value="MEMBRANE TRANSPORTER PROTEIN YFCA-RELATED"/>
    <property type="match status" value="1"/>
</dbReference>
<dbReference type="PANTHER" id="PTHR30269">
    <property type="entry name" value="TRANSMEMBRANE PROTEIN YFCA"/>
    <property type="match status" value="1"/>
</dbReference>
<evidence type="ECO:0000256" key="6">
    <source>
        <dbReference type="ARBA" id="ARBA00022989"/>
    </source>
</evidence>
<feature type="transmembrane region" description="Helical" evidence="8">
    <location>
        <begin position="144"/>
        <end position="177"/>
    </location>
</feature>
<dbReference type="GeneID" id="69057110"/>
<dbReference type="RefSeq" id="WP_003551820.1">
    <property type="nucleotide sequence ID" value="NZ_CABKOL010000106.1"/>
</dbReference>
<sequence>MCASTLILTFIFLIIAGFAAGLLASVAGLASLVSYPALLAVGLPPVIANVTNTTALIFSGIGATASSLKELRGHWKKLSIFIVLSLIGSIGGSILLLVAPASSFEKVVPFFILFAGILLFLSGRKKDVSTSKLKEAHSSPEKKWWVSLISLIGIILVGAYTGYFGAAGGVIFLAILSVITDDRFAVVNAMKNVIAFAGNLIATIIFIFKSHIDWLLVIPLGFGLLIGGYTGPIIVRHANIHLLRALISIAAFGLAAYLFVTAYF</sequence>
<name>A0A6P1EA82_LENHI</name>
<keyword evidence="3" id="KW-0813">Transport</keyword>
<feature type="transmembrane region" description="Helical" evidence="8">
    <location>
        <begin position="7"/>
        <end position="34"/>
    </location>
</feature>
<evidence type="ECO:0000256" key="5">
    <source>
        <dbReference type="ARBA" id="ARBA00022692"/>
    </source>
</evidence>
<feature type="transmembrane region" description="Helical" evidence="8">
    <location>
        <begin position="80"/>
        <end position="101"/>
    </location>
</feature>
<evidence type="ECO:0000313" key="10">
    <source>
        <dbReference type="Proteomes" id="UP000465035"/>
    </source>
</evidence>
<evidence type="ECO:0000256" key="7">
    <source>
        <dbReference type="ARBA" id="ARBA00023136"/>
    </source>
</evidence>
<dbReference type="EMBL" id="CP047121">
    <property type="protein sequence ID" value="QHB51064.1"/>
    <property type="molecule type" value="Genomic_DNA"/>
</dbReference>
<comment type="similarity">
    <text evidence="2 8">Belongs to the 4-toluene sulfonate uptake permease (TSUP) (TC 2.A.102) family.</text>
</comment>
<evidence type="ECO:0000256" key="2">
    <source>
        <dbReference type="ARBA" id="ARBA00009142"/>
    </source>
</evidence>